<evidence type="ECO:0000256" key="2">
    <source>
        <dbReference type="SAM" id="Phobius"/>
    </source>
</evidence>
<protein>
    <submittedName>
        <fullName evidence="3">Uncharacterized protein</fullName>
    </submittedName>
</protein>
<proteinExistence type="predicted"/>
<keyword evidence="2" id="KW-0812">Transmembrane</keyword>
<feature type="transmembrane region" description="Helical" evidence="2">
    <location>
        <begin position="184"/>
        <end position="206"/>
    </location>
</feature>
<dbReference type="RefSeq" id="WP_189062317.1">
    <property type="nucleotide sequence ID" value="NZ_JACHDP010000001.1"/>
</dbReference>
<feature type="transmembrane region" description="Helical" evidence="2">
    <location>
        <begin position="106"/>
        <end position="124"/>
    </location>
</feature>
<feature type="transmembrane region" description="Helical" evidence="2">
    <location>
        <begin position="314"/>
        <end position="337"/>
    </location>
</feature>
<keyword evidence="2" id="KW-1133">Transmembrane helix</keyword>
<keyword evidence="2" id="KW-0472">Membrane</keyword>
<name>A0A840W5J7_9ACTN</name>
<feature type="transmembrane region" description="Helical" evidence="2">
    <location>
        <begin position="226"/>
        <end position="247"/>
    </location>
</feature>
<evidence type="ECO:0000313" key="4">
    <source>
        <dbReference type="Proteomes" id="UP000586947"/>
    </source>
</evidence>
<organism evidence="3 4">
    <name type="scientific">Micromonospora parathelypteridis</name>
    <dbReference type="NCBI Taxonomy" id="1839617"/>
    <lineage>
        <taxon>Bacteria</taxon>
        <taxon>Bacillati</taxon>
        <taxon>Actinomycetota</taxon>
        <taxon>Actinomycetes</taxon>
        <taxon>Micromonosporales</taxon>
        <taxon>Micromonosporaceae</taxon>
        <taxon>Micromonospora</taxon>
    </lineage>
</organism>
<dbReference type="AlphaFoldDB" id="A0A840W5J7"/>
<dbReference type="EMBL" id="JACHDP010000001">
    <property type="protein sequence ID" value="MBB5480040.1"/>
    <property type="molecule type" value="Genomic_DNA"/>
</dbReference>
<gene>
    <name evidence="3" type="ORF">HNR20_004545</name>
</gene>
<feature type="transmembrane region" description="Helical" evidence="2">
    <location>
        <begin position="27"/>
        <end position="45"/>
    </location>
</feature>
<feature type="transmembrane region" description="Helical" evidence="2">
    <location>
        <begin position="268"/>
        <end position="294"/>
    </location>
</feature>
<accession>A0A840W5J7</accession>
<keyword evidence="4" id="KW-1185">Reference proteome</keyword>
<feature type="transmembrane region" description="Helical" evidence="2">
    <location>
        <begin position="79"/>
        <end position="99"/>
    </location>
</feature>
<evidence type="ECO:0000256" key="1">
    <source>
        <dbReference type="SAM" id="MobiDB-lite"/>
    </source>
</evidence>
<evidence type="ECO:0000313" key="3">
    <source>
        <dbReference type="EMBL" id="MBB5480040.1"/>
    </source>
</evidence>
<dbReference type="Proteomes" id="UP000586947">
    <property type="component" value="Unassembled WGS sequence"/>
</dbReference>
<feature type="region of interest" description="Disordered" evidence="1">
    <location>
        <begin position="340"/>
        <end position="365"/>
    </location>
</feature>
<comment type="caution">
    <text evidence="3">The sequence shown here is derived from an EMBL/GenBank/DDBJ whole genome shotgun (WGS) entry which is preliminary data.</text>
</comment>
<feature type="transmembrane region" description="Helical" evidence="2">
    <location>
        <begin position="144"/>
        <end position="163"/>
    </location>
</feature>
<reference evidence="3 4" key="1">
    <citation type="submission" date="2020-08" db="EMBL/GenBank/DDBJ databases">
        <title>Sequencing the genomes of 1000 actinobacteria strains.</title>
        <authorList>
            <person name="Klenk H.-P."/>
        </authorList>
    </citation>
    <scope>NUCLEOTIDE SEQUENCE [LARGE SCALE GENOMIC DNA]</scope>
    <source>
        <strain evidence="3 4">DSM 103125</strain>
    </source>
</reference>
<sequence>MTAGMWLPSSTRCGTHRSVAADRARQWALACVVFVAGEVALRLFWIAGGRWGYTACDRTDLVDPAGGCGADRVETLPFWAGWGAVGIGVALTVVVACAVRYSGRSAATATWLAAALLLLVAFPLHLLFEVPAALAGRPSDWRDLGARLALVIGGVLFAGLANVTGPRRGPVTPGFQPVPRWTRLWAYVAVALPVVGWAVPHGLWVLGVPLGISESKLDDIHRSLSTQTGVAITLVPPLAGLLVLGLVQRWGQQFPRWVPGLRGRQVPRLMAVIPAGVVALALVTYGVLSVAVFVSQLGAGELSWSDVWDGWAVTATLLVFLGWGVSLGVTTTGYALATRPRQEQTAADDAPRRVVAPARDVGPER</sequence>